<dbReference type="InterPro" id="IPR017439">
    <property type="entry name" value="Amidohydrolase"/>
</dbReference>
<dbReference type="PIRSF" id="PIRSF037226">
    <property type="entry name" value="Amidohydrolase_ACY1L2_prd"/>
    <property type="match status" value="1"/>
</dbReference>
<dbReference type="PANTHER" id="PTHR30575:SF0">
    <property type="entry name" value="XAA-ARG DIPEPTIDASE"/>
    <property type="match status" value="1"/>
</dbReference>
<sequence>MTVTSQPNQYFNDVNQAIESETASLRELSLQIHGNPELGYKEVFAHKVLTDYLESKGFTVTRHAYEIDTAFVAEYASSAAVAAAAAGQKVKAVGFCSEYDALPGVGHACGHNLIAIAGVASALAVKAVLEKHNLVGRVRLVGTPAEETTGGKIPLIERGAFDGLEACLMTHPAPADIVYTQMLAVGGVLVEYFGKASHASASPWEGVNALDALITAYNGIGLLRQQTASTSRVHGIITHGGQAANIIPDYASGKFMYRAINVEDHAKLKKDLFRIFNAAAESTGCTVKITAEMEYKNVPHNELLAARYTAYTSDLGVKYMSRAAQEAQAGGSTDMGNVVHYLPGIHPLYNIVGLDGELDKDVTNHSYRFTEVAKTQVAHEATLRSAKGLALTGVDVLFEEGFSEAVKADFEKTVPHGGVNAVTKKLEALSAMNAGGCGCH</sequence>
<dbReference type="Gene3D" id="3.40.630.10">
    <property type="entry name" value="Zn peptidases"/>
    <property type="match status" value="1"/>
</dbReference>
<evidence type="ECO:0000313" key="4">
    <source>
        <dbReference type="EMBL" id="KAG0329281.1"/>
    </source>
</evidence>
<dbReference type="CDD" id="cd05672">
    <property type="entry name" value="M20_ACY1L2-like"/>
    <property type="match status" value="1"/>
</dbReference>
<dbReference type="InterPro" id="IPR036264">
    <property type="entry name" value="Bact_exopeptidase_dim_dom"/>
</dbReference>
<dbReference type="NCBIfam" id="TIGR01891">
    <property type="entry name" value="amidohydrolases"/>
    <property type="match status" value="1"/>
</dbReference>
<evidence type="ECO:0000256" key="1">
    <source>
        <dbReference type="ARBA" id="ARBA00006247"/>
    </source>
</evidence>
<evidence type="ECO:0000313" key="5">
    <source>
        <dbReference type="Proteomes" id="UP000738325"/>
    </source>
</evidence>
<evidence type="ECO:0000259" key="3">
    <source>
        <dbReference type="Pfam" id="PF07687"/>
    </source>
</evidence>
<dbReference type="Pfam" id="PF01546">
    <property type="entry name" value="Peptidase_M20"/>
    <property type="match status" value="1"/>
</dbReference>
<dbReference type="InterPro" id="IPR002933">
    <property type="entry name" value="Peptidase_M20"/>
</dbReference>
<dbReference type="GO" id="GO:0016805">
    <property type="term" value="F:dipeptidase activity"/>
    <property type="evidence" value="ECO:0007669"/>
    <property type="project" value="InterPro"/>
</dbReference>
<dbReference type="InterPro" id="IPR017144">
    <property type="entry name" value="Xaa-Arg_dipeptidase"/>
</dbReference>
<protein>
    <recommendedName>
        <fullName evidence="2">Peptidase M20 domain-containing protein 2</fullName>
    </recommendedName>
</protein>
<reference evidence="4" key="1">
    <citation type="journal article" date="2020" name="Fungal Divers.">
        <title>Resolving the Mortierellaceae phylogeny through synthesis of multi-gene phylogenetics and phylogenomics.</title>
        <authorList>
            <person name="Vandepol N."/>
            <person name="Liber J."/>
            <person name="Desiro A."/>
            <person name="Na H."/>
            <person name="Kennedy M."/>
            <person name="Barry K."/>
            <person name="Grigoriev I.V."/>
            <person name="Miller A.N."/>
            <person name="O'Donnell K."/>
            <person name="Stajich J.E."/>
            <person name="Bonito G."/>
        </authorList>
    </citation>
    <scope>NUCLEOTIDE SEQUENCE</scope>
    <source>
        <strain evidence="4">REB-010B</strain>
    </source>
</reference>
<dbReference type="Proteomes" id="UP000738325">
    <property type="component" value="Unassembled WGS sequence"/>
</dbReference>
<dbReference type="SUPFAM" id="SSF55031">
    <property type="entry name" value="Bacterial exopeptidase dimerisation domain"/>
    <property type="match status" value="1"/>
</dbReference>
<comment type="caution">
    <text evidence="4">The sequence shown here is derived from an EMBL/GenBank/DDBJ whole genome shotgun (WGS) entry which is preliminary data.</text>
</comment>
<dbReference type="OrthoDB" id="6119954at2759"/>
<name>A0A9P6RYA9_9FUNG</name>
<dbReference type="PANTHER" id="PTHR30575">
    <property type="entry name" value="PEPTIDASE M20"/>
    <property type="match status" value="1"/>
</dbReference>
<evidence type="ECO:0000256" key="2">
    <source>
        <dbReference type="PIRNR" id="PIRNR037226"/>
    </source>
</evidence>
<proteinExistence type="inferred from homology"/>
<organism evidence="4 5">
    <name type="scientific">Dissophora globulifera</name>
    <dbReference type="NCBI Taxonomy" id="979702"/>
    <lineage>
        <taxon>Eukaryota</taxon>
        <taxon>Fungi</taxon>
        <taxon>Fungi incertae sedis</taxon>
        <taxon>Mucoromycota</taxon>
        <taxon>Mortierellomycotina</taxon>
        <taxon>Mortierellomycetes</taxon>
        <taxon>Mortierellales</taxon>
        <taxon>Mortierellaceae</taxon>
        <taxon>Dissophora</taxon>
    </lineage>
</organism>
<dbReference type="InterPro" id="IPR011650">
    <property type="entry name" value="Peptidase_M20_dimer"/>
</dbReference>
<dbReference type="InterPro" id="IPR052030">
    <property type="entry name" value="Peptidase_M20/M20A_hydrolases"/>
</dbReference>
<dbReference type="SUPFAM" id="SSF53187">
    <property type="entry name" value="Zn-dependent exopeptidases"/>
    <property type="match status" value="1"/>
</dbReference>
<keyword evidence="5" id="KW-1185">Reference proteome</keyword>
<dbReference type="Gene3D" id="3.30.70.360">
    <property type="match status" value="1"/>
</dbReference>
<dbReference type="EMBL" id="JAAAIP010000019">
    <property type="protein sequence ID" value="KAG0329281.1"/>
    <property type="molecule type" value="Genomic_DNA"/>
</dbReference>
<comment type="similarity">
    <text evidence="1 2">Belongs to the peptidase M20A family.</text>
</comment>
<gene>
    <name evidence="4" type="ORF">BGZ99_002830</name>
</gene>
<accession>A0A9P6RYA9</accession>
<dbReference type="Pfam" id="PF07687">
    <property type="entry name" value="M20_dimer"/>
    <property type="match status" value="1"/>
</dbReference>
<feature type="domain" description="Peptidase M20 dimerisation" evidence="3">
    <location>
        <begin position="188"/>
        <end position="281"/>
    </location>
</feature>
<dbReference type="FunFam" id="3.30.70.360:FF:000004">
    <property type="entry name" value="Peptidase M20 domain-containing protein 2"/>
    <property type="match status" value="1"/>
</dbReference>
<dbReference type="AlphaFoldDB" id="A0A9P6RYA9"/>